<protein>
    <submittedName>
        <fullName evidence="2">Uncharacterized protein</fullName>
    </submittedName>
</protein>
<evidence type="ECO:0000313" key="2">
    <source>
        <dbReference type="EMBL" id="KAJ1095346.1"/>
    </source>
</evidence>
<gene>
    <name evidence="2" type="ORF">NDU88_000511</name>
</gene>
<reference evidence="2" key="1">
    <citation type="journal article" date="2022" name="bioRxiv">
        <title>Sequencing and chromosome-scale assembly of the giantPleurodeles waltlgenome.</title>
        <authorList>
            <person name="Brown T."/>
            <person name="Elewa A."/>
            <person name="Iarovenko S."/>
            <person name="Subramanian E."/>
            <person name="Araus A.J."/>
            <person name="Petzold A."/>
            <person name="Susuki M."/>
            <person name="Suzuki K.-i.T."/>
            <person name="Hayashi T."/>
            <person name="Toyoda A."/>
            <person name="Oliveira C."/>
            <person name="Osipova E."/>
            <person name="Leigh N.D."/>
            <person name="Simon A."/>
            <person name="Yun M.H."/>
        </authorList>
    </citation>
    <scope>NUCLEOTIDE SEQUENCE</scope>
    <source>
        <strain evidence="2">20211129_DDA</strain>
        <tissue evidence="2">Liver</tissue>
    </source>
</reference>
<dbReference type="Proteomes" id="UP001066276">
    <property type="component" value="Chromosome 10"/>
</dbReference>
<feature type="region of interest" description="Disordered" evidence="1">
    <location>
        <begin position="124"/>
        <end position="158"/>
    </location>
</feature>
<feature type="region of interest" description="Disordered" evidence="1">
    <location>
        <begin position="1"/>
        <end position="100"/>
    </location>
</feature>
<sequence length="193" mass="20393">MSDLPSMSNQERTGPPMSFGSVSVGGHQKAPRGSHPTSDGTELSPPHTSPSSSSGKQAQSDLDGSLAWEEAAREEEALPANSDAVTSTKSELPSSAIPSQEKNIFKKQKALFLQSFASFQKKGGLFKGSGQSQKEALIGESEKGEDSGAAVKSGATSPKARVTWAQCVKKHYFLGADNITRFCVLPIIERLAP</sequence>
<accession>A0AAV7LUU2</accession>
<dbReference type="EMBL" id="JANPWB010000014">
    <property type="protein sequence ID" value="KAJ1095346.1"/>
    <property type="molecule type" value="Genomic_DNA"/>
</dbReference>
<feature type="compositionally biased region" description="Polar residues" evidence="1">
    <location>
        <begin position="1"/>
        <end position="12"/>
    </location>
</feature>
<feature type="compositionally biased region" description="Polar residues" evidence="1">
    <location>
        <begin position="83"/>
        <end position="100"/>
    </location>
</feature>
<evidence type="ECO:0000256" key="1">
    <source>
        <dbReference type="SAM" id="MobiDB-lite"/>
    </source>
</evidence>
<keyword evidence="3" id="KW-1185">Reference proteome</keyword>
<dbReference type="AlphaFoldDB" id="A0AAV7LUU2"/>
<name>A0AAV7LUU2_PLEWA</name>
<organism evidence="2 3">
    <name type="scientific">Pleurodeles waltl</name>
    <name type="common">Iberian ribbed newt</name>
    <dbReference type="NCBI Taxonomy" id="8319"/>
    <lineage>
        <taxon>Eukaryota</taxon>
        <taxon>Metazoa</taxon>
        <taxon>Chordata</taxon>
        <taxon>Craniata</taxon>
        <taxon>Vertebrata</taxon>
        <taxon>Euteleostomi</taxon>
        <taxon>Amphibia</taxon>
        <taxon>Batrachia</taxon>
        <taxon>Caudata</taxon>
        <taxon>Salamandroidea</taxon>
        <taxon>Salamandridae</taxon>
        <taxon>Pleurodelinae</taxon>
        <taxon>Pleurodeles</taxon>
    </lineage>
</organism>
<proteinExistence type="predicted"/>
<evidence type="ECO:0000313" key="3">
    <source>
        <dbReference type="Proteomes" id="UP001066276"/>
    </source>
</evidence>
<feature type="compositionally biased region" description="Low complexity" evidence="1">
    <location>
        <begin position="44"/>
        <end position="54"/>
    </location>
</feature>
<comment type="caution">
    <text evidence="2">The sequence shown here is derived from an EMBL/GenBank/DDBJ whole genome shotgun (WGS) entry which is preliminary data.</text>
</comment>